<protein>
    <submittedName>
        <fullName evidence="6">Response regulator transcription factor</fullName>
    </submittedName>
</protein>
<keyword evidence="2" id="KW-0238">DNA-binding</keyword>
<evidence type="ECO:0000256" key="3">
    <source>
        <dbReference type="PROSITE-ProRule" id="PRU00169"/>
    </source>
</evidence>
<keyword evidence="7" id="KW-1185">Reference proteome</keyword>
<dbReference type="PRINTS" id="PR00038">
    <property type="entry name" value="HTHLUXR"/>
</dbReference>
<dbReference type="PANTHER" id="PTHR43214:SF43">
    <property type="entry name" value="TWO-COMPONENT RESPONSE REGULATOR"/>
    <property type="match status" value="1"/>
</dbReference>
<dbReference type="RefSeq" id="WP_416206714.1">
    <property type="nucleotide sequence ID" value="NZ_JBBKTX010000019.1"/>
</dbReference>
<dbReference type="Pfam" id="PF00072">
    <property type="entry name" value="Response_reg"/>
    <property type="match status" value="1"/>
</dbReference>
<feature type="domain" description="HTH luxR-type" evidence="4">
    <location>
        <begin position="155"/>
        <end position="218"/>
    </location>
</feature>
<dbReference type="InterPro" id="IPR016032">
    <property type="entry name" value="Sig_transdc_resp-reg_C-effctor"/>
</dbReference>
<evidence type="ECO:0000259" key="5">
    <source>
        <dbReference type="PROSITE" id="PS50110"/>
    </source>
</evidence>
<accession>A0ABW8NL53</accession>
<comment type="caution">
    <text evidence="6">The sequence shown here is derived from an EMBL/GenBank/DDBJ whole genome shotgun (WGS) entry which is preliminary data.</text>
</comment>
<dbReference type="SMART" id="SM00421">
    <property type="entry name" value="HTH_LUXR"/>
    <property type="match status" value="1"/>
</dbReference>
<keyword evidence="1 3" id="KW-0597">Phosphoprotein</keyword>
<dbReference type="PROSITE" id="PS50110">
    <property type="entry name" value="RESPONSE_REGULATORY"/>
    <property type="match status" value="1"/>
</dbReference>
<reference evidence="6 7" key="1">
    <citation type="submission" date="2024-03" db="EMBL/GenBank/DDBJ databases">
        <title>High-quality draft genome sequence of Oceanobacter sp. wDCs-4.</title>
        <authorList>
            <person name="Dong C."/>
        </authorList>
    </citation>
    <scope>NUCLEOTIDE SEQUENCE [LARGE SCALE GENOMIC DNA]</scope>
    <source>
        <strain evidence="7">wDCs-4</strain>
    </source>
</reference>
<dbReference type="SUPFAM" id="SSF52172">
    <property type="entry name" value="CheY-like"/>
    <property type="match status" value="1"/>
</dbReference>
<evidence type="ECO:0000313" key="7">
    <source>
        <dbReference type="Proteomes" id="UP001620597"/>
    </source>
</evidence>
<dbReference type="Proteomes" id="UP001620597">
    <property type="component" value="Unassembled WGS sequence"/>
</dbReference>
<dbReference type="SUPFAM" id="SSF46894">
    <property type="entry name" value="C-terminal effector domain of the bipartite response regulators"/>
    <property type="match status" value="1"/>
</dbReference>
<organism evidence="6 7">
    <name type="scientific">Oceanobacter antarcticus</name>
    <dbReference type="NCBI Taxonomy" id="3133425"/>
    <lineage>
        <taxon>Bacteria</taxon>
        <taxon>Pseudomonadati</taxon>
        <taxon>Pseudomonadota</taxon>
        <taxon>Gammaproteobacteria</taxon>
        <taxon>Oceanospirillales</taxon>
        <taxon>Oceanospirillaceae</taxon>
        <taxon>Oceanobacter</taxon>
    </lineage>
</organism>
<dbReference type="InterPro" id="IPR058245">
    <property type="entry name" value="NreC/VraR/RcsB-like_REC"/>
</dbReference>
<proteinExistence type="predicted"/>
<evidence type="ECO:0000259" key="4">
    <source>
        <dbReference type="PROSITE" id="PS50043"/>
    </source>
</evidence>
<dbReference type="InterPro" id="IPR011006">
    <property type="entry name" value="CheY-like_superfamily"/>
</dbReference>
<evidence type="ECO:0000256" key="1">
    <source>
        <dbReference type="ARBA" id="ARBA00022553"/>
    </source>
</evidence>
<dbReference type="Pfam" id="PF00196">
    <property type="entry name" value="GerE"/>
    <property type="match status" value="1"/>
</dbReference>
<dbReference type="InterPro" id="IPR039420">
    <property type="entry name" value="WalR-like"/>
</dbReference>
<gene>
    <name evidence="6" type="ORF">WG929_14915</name>
</gene>
<dbReference type="InterPro" id="IPR000792">
    <property type="entry name" value="Tscrpt_reg_LuxR_C"/>
</dbReference>
<dbReference type="InterPro" id="IPR001789">
    <property type="entry name" value="Sig_transdc_resp-reg_receiver"/>
</dbReference>
<feature type="domain" description="Response regulatory" evidence="5">
    <location>
        <begin position="4"/>
        <end position="120"/>
    </location>
</feature>
<feature type="modified residue" description="4-aspartylphosphate" evidence="3">
    <location>
        <position position="55"/>
    </location>
</feature>
<dbReference type="EMBL" id="JBBKTX010000019">
    <property type="protein sequence ID" value="MFK4753704.1"/>
    <property type="molecule type" value="Genomic_DNA"/>
</dbReference>
<sequence length="218" mass="23244">MALTILLADDHAVVRQGYGSLLAAMIDDVQLIEAGSGTDAALLFFQHAPDILILDVNMADLSGIEVCRQLIGVKPDARILMFSMYEEATVIRAALNAGALGYLSKSSPPAVMLKAVNRVVAGQSFLESRFESLLAVGDVPKGRPLTAAARYGATVIDPLAILAAREREIAERLLEGKSNQAIAEELGIRAKTVANRATVIRQKFGVSSTAELMRKLLG</sequence>
<evidence type="ECO:0000256" key="2">
    <source>
        <dbReference type="ARBA" id="ARBA00023125"/>
    </source>
</evidence>
<dbReference type="Gene3D" id="3.40.50.2300">
    <property type="match status" value="1"/>
</dbReference>
<dbReference type="PANTHER" id="PTHR43214">
    <property type="entry name" value="TWO-COMPONENT RESPONSE REGULATOR"/>
    <property type="match status" value="1"/>
</dbReference>
<evidence type="ECO:0000313" key="6">
    <source>
        <dbReference type="EMBL" id="MFK4753704.1"/>
    </source>
</evidence>
<dbReference type="CDD" id="cd06170">
    <property type="entry name" value="LuxR_C_like"/>
    <property type="match status" value="1"/>
</dbReference>
<name>A0ABW8NL53_9GAMM</name>
<dbReference type="PROSITE" id="PS50043">
    <property type="entry name" value="HTH_LUXR_2"/>
    <property type="match status" value="1"/>
</dbReference>
<dbReference type="CDD" id="cd17535">
    <property type="entry name" value="REC_NarL-like"/>
    <property type="match status" value="1"/>
</dbReference>
<dbReference type="SMART" id="SM00448">
    <property type="entry name" value="REC"/>
    <property type="match status" value="1"/>
</dbReference>